<evidence type="ECO:0000256" key="3">
    <source>
        <dbReference type="ARBA" id="ARBA00023125"/>
    </source>
</evidence>
<dbReference type="RefSeq" id="WP_204041877.1">
    <property type="nucleotide sequence ID" value="NZ_BOOA01000025.1"/>
</dbReference>
<dbReference type="EMBL" id="BOOA01000025">
    <property type="protein sequence ID" value="GIH25150.1"/>
    <property type="molecule type" value="Genomic_DNA"/>
</dbReference>
<feature type="domain" description="Tyr recombinase" evidence="6">
    <location>
        <begin position="184"/>
        <end position="402"/>
    </location>
</feature>
<dbReference type="InterPro" id="IPR013762">
    <property type="entry name" value="Integrase-like_cat_sf"/>
</dbReference>
<keyword evidence="4" id="KW-0233">DNA recombination</keyword>
<keyword evidence="3" id="KW-0238">DNA-binding</keyword>
<feature type="region of interest" description="Disordered" evidence="5">
    <location>
        <begin position="1"/>
        <end position="26"/>
    </location>
</feature>
<evidence type="ECO:0000259" key="6">
    <source>
        <dbReference type="PROSITE" id="PS51898"/>
    </source>
</evidence>
<dbReference type="Pfam" id="PF00589">
    <property type="entry name" value="Phage_integrase"/>
    <property type="match status" value="1"/>
</dbReference>
<dbReference type="InterPro" id="IPR050808">
    <property type="entry name" value="Phage_Integrase"/>
</dbReference>
<dbReference type="Pfam" id="PF22022">
    <property type="entry name" value="Phage_int_M"/>
    <property type="match status" value="1"/>
</dbReference>
<dbReference type="GO" id="GO:0003677">
    <property type="term" value="F:DNA binding"/>
    <property type="evidence" value="ECO:0007669"/>
    <property type="project" value="UniProtKB-KW"/>
</dbReference>
<comment type="caution">
    <text evidence="7">The sequence shown here is derived from an EMBL/GenBank/DDBJ whole genome shotgun (WGS) entry which is preliminary data.</text>
</comment>
<name>A0A919QEN1_9ACTN</name>
<dbReference type="AlphaFoldDB" id="A0A919QEN1"/>
<dbReference type="GO" id="GO:0015074">
    <property type="term" value="P:DNA integration"/>
    <property type="evidence" value="ECO:0007669"/>
    <property type="project" value="UniProtKB-KW"/>
</dbReference>
<proteinExistence type="inferred from homology"/>
<dbReference type="InterPro" id="IPR002104">
    <property type="entry name" value="Integrase_catalytic"/>
</dbReference>
<sequence length="427" mass="47674">MRKARGPDGKVLLDDKGKPVMERDPVRYGKGSRWRLRYIGPDGKEDNESFERKADAENRKIQVEADLLKGTFIDPKAGKVTFRKQAEEVIENRVLNPSSREKMRQRLGNHVYPVIGSHEIGLLSKRPSLIQGLVRKMEATLAPVTIEVIMAHVSLVFSVAVEDELVAKNPVLSKTITLPKVVAKKLVVWTPDQVFDMQDALSERYQITVDIGAGLGMRRGEILGFGPDDVDWFRGVAGVNRQLKMLGGRLVFALPKGDQTRTVPLSEMVKFALAEHMRLFPPITVTLPWQKPDGKSVKVRLFVSNRDGGPVLLPAYTQVWQRALTRAGIVPRLEEGEARGARYREHGMHMLRKYFTSALLAEGESPKAVAEWLGHKDGGALLLKVYAAILPSSEQRMRRTIDAALRRPTEKDRPSSDGPQTAQEGGR</sequence>
<reference evidence="7" key="1">
    <citation type="submission" date="2021-01" db="EMBL/GenBank/DDBJ databases">
        <title>Whole genome shotgun sequence of Acrocarpospora phusangensis NBRC 108782.</title>
        <authorList>
            <person name="Komaki H."/>
            <person name="Tamura T."/>
        </authorList>
    </citation>
    <scope>NUCLEOTIDE SEQUENCE</scope>
    <source>
        <strain evidence="7">NBRC 108782</strain>
    </source>
</reference>
<gene>
    <name evidence="7" type="ORF">Aph01nite_34600</name>
</gene>
<dbReference type="PANTHER" id="PTHR30629">
    <property type="entry name" value="PROPHAGE INTEGRASE"/>
    <property type="match status" value="1"/>
</dbReference>
<dbReference type="SUPFAM" id="SSF56349">
    <property type="entry name" value="DNA breaking-rejoining enzymes"/>
    <property type="match status" value="1"/>
</dbReference>
<dbReference type="GO" id="GO:0006310">
    <property type="term" value="P:DNA recombination"/>
    <property type="evidence" value="ECO:0007669"/>
    <property type="project" value="UniProtKB-KW"/>
</dbReference>
<dbReference type="PANTHER" id="PTHR30629:SF6">
    <property type="entry name" value="PROPHAGE INTEGRASE INTA-RELATED"/>
    <property type="match status" value="1"/>
</dbReference>
<comment type="similarity">
    <text evidence="1">Belongs to the 'phage' integrase family.</text>
</comment>
<dbReference type="Proteomes" id="UP000640052">
    <property type="component" value="Unassembled WGS sequence"/>
</dbReference>
<dbReference type="Gene3D" id="1.10.150.130">
    <property type="match status" value="1"/>
</dbReference>
<evidence type="ECO:0000256" key="5">
    <source>
        <dbReference type="SAM" id="MobiDB-lite"/>
    </source>
</evidence>
<accession>A0A919QEN1</accession>
<evidence type="ECO:0000313" key="8">
    <source>
        <dbReference type="Proteomes" id="UP000640052"/>
    </source>
</evidence>
<keyword evidence="2" id="KW-0229">DNA integration</keyword>
<evidence type="ECO:0000256" key="4">
    <source>
        <dbReference type="ARBA" id="ARBA00023172"/>
    </source>
</evidence>
<evidence type="ECO:0000256" key="1">
    <source>
        <dbReference type="ARBA" id="ARBA00008857"/>
    </source>
</evidence>
<dbReference type="PROSITE" id="PS51898">
    <property type="entry name" value="TYR_RECOMBINASE"/>
    <property type="match status" value="1"/>
</dbReference>
<dbReference type="InterPro" id="IPR010998">
    <property type="entry name" value="Integrase_recombinase_N"/>
</dbReference>
<keyword evidence="8" id="KW-1185">Reference proteome</keyword>
<dbReference type="InterPro" id="IPR053876">
    <property type="entry name" value="Phage_int_M"/>
</dbReference>
<evidence type="ECO:0000256" key="2">
    <source>
        <dbReference type="ARBA" id="ARBA00022908"/>
    </source>
</evidence>
<organism evidence="7 8">
    <name type="scientific">Acrocarpospora phusangensis</name>
    <dbReference type="NCBI Taxonomy" id="1070424"/>
    <lineage>
        <taxon>Bacteria</taxon>
        <taxon>Bacillati</taxon>
        <taxon>Actinomycetota</taxon>
        <taxon>Actinomycetes</taxon>
        <taxon>Streptosporangiales</taxon>
        <taxon>Streptosporangiaceae</taxon>
        <taxon>Acrocarpospora</taxon>
    </lineage>
</organism>
<feature type="compositionally biased region" description="Polar residues" evidence="5">
    <location>
        <begin position="417"/>
        <end position="427"/>
    </location>
</feature>
<protein>
    <recommendedName>
        <fullName evidence="6">Tyr recombinase domain-containing protein</fullName>
    </recommendedName>
</protein>
<dbReference type="Gene3D" id="1.10.443.10">
    <property type="entry name" value="Intergrase catalytic core"/>
    <property type="match status" value="1"/>
</dbReference>
<dbReference type="InterPro" id="IPR011010">
    <property type="entry name" value="DNA_brk_join_enz"/>
</dbReference>
<feature type="compositionally biased region" description="Basic and acidic residues" evidence="5">
    <location>
        <begin position="402"/>
        <end position="415"/>
    </location>
</feature>
<evidence type="ECO:0000313" key="7">
    <source>
        <dbReference type="EMBL" id="GIH25150.1"/>
    </source>
</evidence>
<feature type="region of interest" description="Disordered" evidence="5">
    <location>
        <begin position="402"/>
        <end position="427"/>
    </location>
</feature>